<proteinExistence type="inferred from homology"/>
<dbReference type="PANTHER" id="PTHR30511:SF0">
    <property type="entry name" value="ALANINE RACEMASE, CATABOLIC-RELATED"/>
    <property type="match status" value="1"/>
</dbReference>
<dbReference type="GO" id="GO:0030170">
    <property type="term" value="F:pyridoxal phosphate binding"/>
    <property type="evidence" value="ECO:0007669"/>
    <property type="project" value="UniProtKB-UniRule"/>
</dbReference>
<dbReference type="PROSITE" id="PS00395">
    <property type="entry name" value="ALANINE_RACEMASE"/>
    <property type="match status" value="1"/>
</dbReference>
<keyword evidence="4 5" id="KW-0413">Isomerase</keyword>
<dbReference type="Pfam" id="PF00842">
    <property type="entry name" value="Ala_racemase_C"/>
    <property type="match status" value="1"/>
</dbReference>
<dbReference type="EMBL" id="CP034433">
    <property type="protein sequence ID" value="AZN35187.1"/>
    <property type="molecule type" value="Genomic_DNA"/>
</dbReference>
<dbReference type="UniPathway" id="UPA00042">
    <property type="reaction ID" value="UER00497"/>
</dbReference>
<comment type="cofactor">
    <cofactor evidence="2 5 6">
        <name>pyridoxal 5'-phosphate</name>
        <dbReference type="ChEBI" id="CHEBI:597326"/>
    </cofactor>
</comment>
<dbReference type="InterPro" id="IPR001608">
    <property type="entry name" value="Ala_racemase_N"/>
</dbReference>
<evidence type="ECO:0000256" key="2">
    <source>
        <dbReference type="ARBA" id="ARBA00001933"/>
    </source>
</evidence>
<feature type="active site" description="Proton acceptor; specific for D-alanine" evidence="5">
    <location>
        <position position="35"/>
    </location>
</feature>
<dbReference type="GO" id="GO:0005829">
    <property type="term" value="C:cytosol"/>
    <property type="evidence" value="ECO:0007669"/>
    <property type="project" value="TreeGrafter"/>
</dbReference>
<dbReference type="FunFam" id="3.20.20.10:FF:000002">
    <property type="entry name" value="Alanine racemase"/>
    <property type="match status" value="1"/>
</dbReference>
<dbReference type="EC" id="5.1.1.1" evidence="5"/>
<dbReference type="InterPro" id="IPR009006">
    <property type="entry name" value="Ala_racemase/Decarboxylase_C"/>
</dbReference>
<name>A0A3S8ZNQ3_9NEIS</name>
<dbReference type="CDD" id="cd06827">
    <property type="entry name" value="PLPDE_III_AR_proteobact"/>
    <property type="match status" value="1"/>
</dbReference>
<dbReference type="Proteomes" id="UP000282438">
    <property type="component" value="Chromosome"/>
</dbReference>
<keyword evidence="3 5" id="KW-0663">Pyridoxal phosphate</keyword>
<dbReference type="Gene3D" id="3.20.20.10">
    <property type="entry name" value="Alanine racemase"/>
    <property type="match status" value="1"/>
</dbReference>
<dbReference type="PANTHER" id="PTHR30511">
    <property type="entry name" value="ALANINE RACEMASE"/>
    <property type="match status" value="1"/>
</dbReference>
<comment type="function">
    <text evidence="5">Catalyzes the interconversion of L-alanine and D-alanine. May also act on other amino acids.</text>
</comment>
<dbReference type="SMART" id="SM01005">
    <property type="entry name" value="Ala_racemase_C"/>
    <property type="match status" value="1"/>
</dbReference>
<organism evidence="9 10">
    <name type="scientific">Iodobacter ciconiae</name>
    <dbReference type="NCBI Taxonomy" id="2496266"/>
    <lineage>
        <taxon>Bacteria</taxon>
        <taxon>Pseudomonadati</taxon>
        <taxon>Pseudomonadota</taxon>
        <taxon>Betaproteobacteria</taxon>
        <taxon>Neisseriales</taxon>
        <taxon>Chitinibacteraceae</taxon>
        <taxon>Iodobacter</taxon>
    </lineage>
</organism>
<evidence type="ECO:0000256" key="6">
    <source>
        <dbReference type="PIRSR" id="PIRSR600821-50"/>
    </source>
</evidence>
<sequence>MTRPIRAVIHTDALAANYAHIKACAPGSKVFAVVKANAYGHGLANMVTALPHADAFAILEMPSALSLRALGVKQPILLLEGVFSAAELQLCAKHDFWLSVHDECGMGWLENTDLSSPVHVFLKLNTGMNRLGFPAEQAPLLVERLKQCSHVASITLMAHFATADDPGQGVAAQRARFDAACHGLQLPVSLANSAALLAYPETQQQWVRPGIALYGSSPFSEKSAAELGLQAAMTLSAEVISVQELKVGETVGYGAGFVAVRPMRIGIVACGYADGYPRHAPTGTPVLVDGVRSCLIGRVSMDMLAVDLSDLPASGLASQVELWGKNLPIDEVALAADTIGYELMCAIAARVPVFVEP</sequence>
<dbReference type="GO" id="GO:0030632">
    <property type="term" value="P:D-alanine biosynthetic process"/>
    <property type="evidence" value="ECO:0007669"/>
    <property type="project" value="UniProtKB-UniRule"/>
</dbReference>
<keyword evidence="10" id="KW-1185">Reference proteome</keyword>
<dbReference type="AlphaFoldDB" id="A0A3S8ZNQ3"/>
<dbReference type="NCBIfam" id="TIGR00492">
    <property type="entry name" value="alr"/>
    <property type="match status" value="1"/>
</dbReference>
<accession>A0A3S8ZNQ3</accession>
<evidence type="ECO:0000259" key="8">
    <source>
        <dbReference type="SMART" id="SM01005"/>
    </source>
</evidence>
<dbReference type="Gene3D" id="2.40.37.10">
    <property type="entry name" value="Lyase, Ornithine Decarboxylase, Chain A, domain 1"/>
    <property type="match status" value="1"/>
</dbReference>
<dbReference type="OrthoDB" id="9813814at2"/>
<feature type="modified residue" description="N6-(pyridoxal phosphate)lysine" evidence="5 6">
    <location>
        <position position="35"/>
    </location>
</feature>
<dbReference type="InterPro" id="IPR029066">
    <property type="entry name" value="PLP-binding_barrel"/>
</dbReference>
<comment type="pathway">
    <text evidence="5">Amino-acid biosynthesis; D-alanine biosynthesis; D-alanine from L-alanine: step 1/1.</text>
</comment>
<dbReference type="InterPro" id="IPR011079">
    <property type="entry name" value="Ala_racemase_C"/>
</dbReference>
<dbReference type="Pfam" id="PF01168">
    <property type="entry name" value="Ala_racemase_N"/>
    <property type="match status" value="1"/>
</dbReference>
<gene>
    <name evidence="9" type="primary">alr</name>
    <name evidence="9" type="ORF">EJO50_00995</name>
</gene>
<dbReference type="InterPro" id="IPR020622">
    <property type="entry name" value="Ala_racemase_pyridoxalP-BS"/>
</dbReference>
<evidence type="ECO:0000256" key="5">
    <source>
        <dbReference type="HAMAP-Rule" id="MF_01201"/>
    </source>
</evidence>
<comment type="similarity">
    <text evidence="5">Belongs to the alanine racemase family.</text>
</comment>
<dbReference type="PRINTS" id="PR00992">
    <property type="entry name" value="ALARACEMASE"/>
</dbReference>
<reference evidence="9 10" key="1">
    <citation type="submission" date="2018-12" db="EMBL/GenBank/DDBJ databases">
        <title>Complete genome sequence of Iodobacter sp. H11R3.</title>
        <authorList>
            <person name="Bae J.-W."/>
        </authorList>
    </citation>
    <scope>NUCLEOTIDE SEQUENCE [LARGE SCALE GENOMIC DNA]</scope>
    <source>
        <strain evidence="9 10">H11R3</strain>
    </source>
</reference>
<dbReference type="InterPro" id="IPR000821">
    <property type="entry name" value="Ala_racemase"/>
</dbReference>
<evidence type="ECO:0000313" key="9">
    <source>
        <dbReference type="EMBL" id="AZN35187.1"/>
    </source>
</evidence>
<evidence type="ECO:0000256" key="4">
    <source>
        <dbReference type="ARBA" id="ARBA00023235"/>
    </source>
</evidence>
<protein>
    <recommendedName>
        <fullName evidence="5">Alanine racemase</fullName>
        <ecNumber evidence="5">5.1.1.1</ecNumber>
    </recommendedName>
</protein>
<dbReference type="SUPFAM" id="SSF51419">
    <property type="entry name" value="PLP-binding barrel"/>
    <property type="match status" value="1"/>
</dbReference>
<dbReference type="RefSeq" id="WP_125971162.1">
    <property type="nucleotide sequence ID" value="NZ_CP034433.1"/>
</dbReference>
<dbReference type="KEGG" id="iod:EJO50_00995"/>
<feature type="active site" description="Proton acceptor; specific for L-alanine" evidence="5">
    <location>
        <position position="253"/>
    </location>
</feature>
<evidence type="ECO:0000256" key="1">
    <source>
        <dbReference type="ARBA" id="ARBA00000316"/>
    </source>
</evidence>
<evidence type="ECO:0000256" key="3">
    <source>
        <dbReference type="ARBA" id="ARBA00022898"/>
    </source>
</evidence>
<feature type="binding site" evidence="5 7">
    <location>
        <position position="301"/>
    </location>
    <ligand>
        <name>substrate</name>
    </ligand>
</feature>
<dbReference type="GO" id="GO:0008784">
    <property type="term" value="F:alanine racemase activity"/>
    <property type="evidence" value="ECO:0007669"/>
    <property type="project" value="UniProtKB-UniRule"/>
</dbReference>
<comment type="catalytic activity">
    <reaction evidence="1 5">
        <text>L-alanine = D-alanine</text>
        <dbReference type="Rhea" id="RHEA:20249"/>
        <dbReference type="ChEBI" id="CHEBI:57416"/>
        <dbReference type="ChEBI" id="CHEBI:57972"/>
        <dbReference type="EC" id="5.1.1.1"/>
    </reaction>
</comment>
<feature type="domain" description="Alanine racemase C-terminal" evidence="8">
    <location>
        <begin position="232"/>
        <end position="356"/>
    </location>
</feature>
<feature type="binding site" evidence="5 7">
    <location>
        <position position="130"/>
    </location>
    <ligand>
        <name>substrate</name>
    </ligand>
</feature>
<dbReference type="SUPFAM" id="SSF50621">
    <property type="entry name" value="Alanine racemase C-terminal domain-like"/>
    <property type="match status" value="1"/>
</dbReference>
<evidence type="ECO:0000313" key="10">
    <source>
        <dbReference type="Proteomes" id="UP000282438"/>
    </source>
</evidence>
<dbReference type="HAMAP" id="MF_01201">
    <property type="entry name" value="Ala_racemase"/>
    <property type="match status" value="1"/>
</dbReference>
<evidence type="ECO:0000256" key="7">
    <source>
        <dbReference type="PIRSR" id="PIRSR600821-52"/>
    </source>
</evidence>